<reference evidence="1 2" key="1">
    <citation type="submission" date="2020-06" db="EMBL/GenBank/DDBJ databases">
        <title>Whole-genome sequence of Allochromatium humboldtianum DSM 21881, type strain.</title>
        <authorList>
            <person name="Kyndt J.A."/>
            <person name="Meyer T.E."/>
        </authorList>
    </citation>
    <scope>NUCLEOTIDE SEQUENCE [LARGE SCALE GENOMIC DNA]</scope>
    <source>
        <strain evidence="1 2">DSM 21881</strain>
    </source>
</reference>
<name>A0A850R3B8_9GAMM</name>
<dbReference type="EMBL" id="JABZEO010000004">
    <property type="protein sequence ID" value="NVZ09139.1"/>
    <property type="molecule type" value="Genomic_DNA"/>
</dbReference>
<comment type="caution">
    <text evidence="1">The sequence shown here is derived from an EMBL/GenBank/DDBJ whole genome shotgun (WGS) entry which is preliminary data.</text>
</comment>
<evidence type="ECO:0000313" key="2">
    <source>
        <dbReference type="Proteomes" id="UP000592294"/>
    </source>
</evidence>
<evidence type="ECO:0000313" key="1">
    <source>
        <dbReference type="EMBL" id="NVZ09139.1"/>
    </source>
</evidence>
<sequence length="106" mass="11827">MSLDPSLSSSTSSEPRAEVRRLDSSALVSGFLPAFRHLETGEIRLCRLEDGRISRRHLLDSLPDDWILERDAGGRPATLVSQVEPGFLRGIQFWTLQNLANPRLDG</sequence>
<keyword evidence="2" id="KW-1185">Reference proteome</keyword>
<proteinExistence type="predicted"/>
<protein>
    <submittedName>
        <fullName evidence="1">Uncharacterized protein</fullName>
    </submittedName>
</protein>
<dbReference type="Proteomes" id="UP000592294">
    <property type="component" value="Unassembled WGS sequence"/>
</dbReference>
<dbReference type="RefSeq" id="WP_176975904.1">
    <property type="nucleotide sequence ID" value="NZ_JABZEO010000004.1"/>
</dbReference>
<gene>
    <name evidence="1" type="ORF">HW932_07675</name>
</gene>
<dbReference type="AlphaFoldDB" id="A0A850R3B8"/>
<organism evidence="1 2">
    <name type="scientific">Allochromatium humboldtianum</name>
    <dbReference type="NCBI Taxonomy" id="504901"/>
    <lineage>
        <taxon>Bacteria</taxon>
        <taxon>Pseudomonadati</taxon>
        <taxon>Pseudomonadota</taxon>
        <taxon>Gammaproteobacteria</taxon>
        <taxon>Chromatiales</taxon>
        <taxon>Chromatiaceae</taxon>
        <taxon>Allochromatium</taxon>
    </lineage>
</organism>
<accession>A0A850R3B8</accession>